<comment type="caution">
    <text evidence="6">The sequence shown here is derived from an EMBL/GenBank/DDBJ whole genome shotgun (WGS) entry which is preliminary data.</text>
</comment>
<dbReference type="Pfam" id="PF01258">
    <property type="entry name" value="zf-dskA_traR"/>
    <property type="match status" value="1"/>
</dbReference>
<evidence type="ECO:0000256" key="2">
    <source>
        <dbReference type="ARBA" id="ARBA00022771"/>
    </source>
</evidence>
<keyword evidence="3" id="KW-0862">Zinc</keyword>
<feature type="domain" description="Zinc finger DksA/TraR C4-type" evidence="5">
    <location>
        <begin position="88"/>
        <end position="123"/>
    </location>
</feature>
<dbReference type="AlphaFoldDB" id="A0A2H0BJY2"/>
<dbReference type="SUPFAM" id="SSF57716">
    <property type="entry name" value="Glucocorticoid receptor-like (DNA-binding domain)"/>
    <property type="match status" value="1"/>
</dbReference>
<dbReference type="InterPro" id="IPR020458">
    <property type="entry name" value="Znf_DskA_TraR_CS"/>
</dbReference>
<dbReference type="PROSITE" id="PS01102">
    <property type="entry name" value="ZF_DKSA_1"/>
    <property type="match status" value="1"/>
</dbReference>
<evidence type="ECO:0000259" key="5">
    <source>
        <dbReference type="Pfam" id="PF01258"/>
    </source>
</evidence>
<evidence type="ECO:0000256" key="4">
    <source>
        <dbReference type="PROSITE-ProRule" id="PRU00510"/>
    </source>
</evidence>
<dbReference type="GO" id="GO:0008270">
    <property type="term" value="F:zinc ion binding"/>
    <property type="evidence" value="ECO:0007669"/>
    <property type="project" value="UniProtKB-KW"/>
</dbReference>
<keyword evidence="1" id="KW-0479">Metal-binding</keyword>
<reference evidence="6 7" key="1">
    <citation type="submission" date="2017-09" db="EMBL/GenBank/DDBJ databases">
        <title>Depth-based differentiation of microbial function through sediment-hosted aquifers and enrichment of novel symbionts in the deep terrestrial subsurface.</title>
        <authorList>
            <person name="Probst A.J."/>
            <person name="Ladd B."/>
            <person name="Jarett J.K."/>
            <person name="Geller-Mcgrath D.E."/>
            <person name="Sieber C.M."/>
            <person name="Emerson J.B."/>
            <person name="Anantharaman K."/>
            <person name="Thomas B.C."/>
            <person name="Malmstrom R."/>
            <person name="Stieglmeier M."/>
            <person name="Klingl A."/>
            <person name="Woyke T."/>
            <person name="Ryan C.M."/>
            <person name="Banfield J.F."/>
        </authorList>
    </citation>
    <scope>NUCLEOTIDE SEQUENCE [LARGE SCALE GENOMIC DNA]</scope>
    <source>
        <strain evidence="6">CG22_combo_CG10-13_8_21_14_all_45_10</strain>
    </source>
</reference>
<evidence type="ECO:0000256" key="1">
    <source>
        <dbReference type="ARBA" id="ARBA00022723"/>
    </source>
</evidence>
<evidence type="ECO:0000256" key="3">
    <source>
        <dbReference type="ARBA" id="ARBA00022833"/>
    </source>
</evidence>
<keyword evidence="2" id="KW-0863">Zinc-finger</keyword>
<dbReference type="InterPro" id="IPR000962">
    <property type="entry name" value="Znf_DskA_TraR"/>
</dbReference>
<dbReference type="PROSITE" id="PS51128">
    <property type="entry name" value="ZF_DKSA_2"/>
    <property type="match status" value="1"/>
</dbReference>
<dbReference type="Proteomes" id="UP000230759">
    <property type="component" value="Unassembled WGS sequence"/>
</dbReference>
<evidence type="ECO:0000313" key="6">
    <source>
        <dbReference type="EMBL" id="PIP57340.1"/>
    </source>
</evidence>
<dbReference type="PANTHER" id="PTHR33823">
    <property type="entry name" value="RNA POLYMERASE-BINDING TRANSCRIPTION FACTOR DKSA-RELATED"/>
    <property type="match status" value="1"/>
</dbReference>
<protein>
    <recommendedName>
        <fullName evidence="5">Zinc finger DksA/TraR C4-type domain-containing protein</fullName>
    </recommendedName>
</protein>
<evidence type="ECO:0000313" key="7">
    <source>
        <dbReference type="Proteomes" id="UP000230759"/>
    </source>
</evidence>
<sequence length="123" mass="13831">MKSKIKFPANLLFPIGKFLQMRLGGLQKRLEEVESDDPFKDTGRLIDNASPDTDAAEQFGHARASALKAGLTKKIIQTRKALSRIKWGKYGVCEDCGQMIDTDRLVVYPEATRCVKCEAKREK</sequence>
<proteinExistence type="predicted"/>
<gene>
    <name evidence="6" type="ORF">COX04_00045</name>
</gene>
<name>A0A2H0BJY2_9BACT</name>
<accession>A0A2H0BJY2</accession>
<dbReference type="EMBL" id="PCSV01000002">
    <property type="protein sequence ID" value="PIP57340.1"/>
    <property type="molecule type" value="Genomic_DNA"/>
</dbReference>
<organism evidence="6 7">
    <name type="scientific">Candidatus Woesebacteria bacterium CG22_combo_CG10-13_8_21_14_all_45_10</name>
    <dbReference type="NCBI Taxonomy" id="1975060"/>
    <lineage>
        <taxon>Bacteria</taxon>
        <taxon>Candidatus Woeseibacteriota</taxon>
    </lineage>
</organism>
<dbReference type="Gene3D" id="1.20.120.910">
    <property type="entry name" value="DksA, coiled-coil domain"/>
    <property type="match status" value="1"/>
</dbReference>
<feature type="zinc finger region" description="dksA C4-type" evidence="4">
    <location>
        <begin position="93"/>
        <end position="117"/>
    </location>
</feature>